<evidence type="ECO:0000313" key="5">
    <source>
        <dbReference type="Proteomes" id="UP000284656"/>
    </source>
</evidence>
<dbReference type="Gene3D" id="1.10.357.10">
    <property type="entry name" value="Tetracycline Repressor, domain 2"/>
    <property type="match status" value="1"/>
</dbReference>
<name>A0A423FAU0_9PSED</name>
<dbReference type="InterPro" id="IPR009057">
    <property type="entry name" value="Homeodomain-like_sf"/>
</dbReference>
<dbReference type="RefSeq" id="WP_185021865.1">
    <property type="nucleotide sequence ID" value="NZ_MOAY01000030.1"/>
</dbReference>
<gene>
    <name evidence="4" type="ORF">BK648_07690</name>
</gene>
<reference evidence="4 5" key="1">
    <citation type="submission" date="2016-10" db="EMBL/GenBank/DDBJ databases">
        <title>Comparative genome analysis of multiple Pseudomonas spp. focuses on biocontrol and plant growth promoting traits.</title>
        <authorList>
            <person name="Tao X.-Y."/>
            <person name="Taylor C.G."/>
        </authorList>
    </citation>
    <scope>NUCLEOTIDE SEQUENCE [LARGE SCALE GENOMIC DNA]</scope>
    <source>
        <strain evidence="4 5">29G9</strain>
    </source>
</reference>
<dbReference type="Pfam" id="PF00440">
    <property type="entry name" value="TetR_N"/>
    <property type="match status" value="1"/>
</dbReference>
<evidence type="ECO:0000313" key="4">
    <source>
        <dbReference type="EMBL" id="ROM53418.1"/>
    </source>
</evidence>
<feature type="DNA-binding region" description="H-T-H motif" evidence="2">
    <location>
        <begin position="34"/>
        <end position="53"/>
    </location>
</feature>
<feature type="domain" description="HTH tetR-type" evidence="3">
    <location>
        <begin position="11"/>
        <end position="71"/>
    </location>
</feature>
<dbReference type="InterPro" id="IPR001647">
    <property type="entry name" value="HTH_TetR"/>
</dbReference>
<dbReference type="PANTHER" id="PTHR30055:SF148">
    <property type="entry name" value="TETR-FAMILY TRANSCRIPTIONAL REGULATOR"/>
    <property type="match status" value="1"/>
</dbReference>
<dbReference type="AlphaFoldDB" id="A0A423FAU0"/>
<evidence type="ECO:0000259" key="3">
    <source>
        <dbReference type="PROSITE" id="PS50977"/>
    </source>
</evidence>
<accession>A0A423FAU0</accession>
<protein>
    <recommendedName>
        <fullName evidence="3">HTH tetR-type domain-containing protein</fullName>
    </recommendedName>
</protein>
<dbReference type="PROSITE" id="PS50977">
    <property type="entry name" value="HTH_TETR_2"/>
    <property type="match status" value="1"/>
</dbReference>
<dbReference type="PANTHER" id="PTHR30055">
    <property type="entry name" value="HTH-TYPE TRANSCRIPTIONAL REGULATOR RUTR"/>
    <property type="match status" value="1"/>
</dbReference>
<keyword evidence="1 2" id="KW-0238">DNA-binding</keyword>
<dbReference type="Proteomes" id="UP000284656">
    <property type="component" value="Unassembled WGS sequence"/>
</dbReference>
<comment type="caution">
    <text evidence="4">The sequence shown here is derived from an EMBL/GenBank/DDBJ whole genome shotgun (WGS) entry which is preliminary data.</text>
</comment>
<dbReference type="GO" id="GO:0003700">
    <property type="term" value="F:DNA-binding transcription factor activity"/>
    <property type="evidence" value="ECO:0007669"/>
    <property type="project" value="TreeGrafter"/>
</dbReference>
<dbReference type="PRINTS" id="PR00455">
    <property type="entry name" value="HTHTETR"/>
</dbReference>
<dbReference type="SUPFAM" id="SSF46689">
    <property type="entry name" value="Homeodomain-like"/>
    <property type="match status" value="1"/>
</dbReference>
<proteinExistence type="predicted"/>
<dbReference type="GO" id="GO:0000976">
    <property type="term" value="F:transcription cis-regulatory region binding"/>
    <property type="evidence" value="ECO:0007669"/>
    <property type="project" value="TreeGrafter"/>
</dbReference>
<dbReference type="InterPro" id="IPR050109">
    <property type="entry name" value="HTH-type_TetR-like_transc_reg"/>
</dbReference>
<evidence type="ECO:0000256" key="2">
    <source>
        <dbReference type="PROSITE-ProRule" id="PRU00335"/>
    </source>
</evidence>
<dbReference type="EMBL" id="MOAY01000030">
    <property type="protein sequence ID" value="ROM53418.1"/>
    <property type="molecule type" value="Genomic_DNA"/>
</dbReference>
<evidence type="ECO:0000256" key="1">
    <source>
        <dbReference type="ARBA" id="ARBA00023125"/>
    </source>
</evidence>
<organism evidence="4 5">
    <name type="scientific">Pseudomonas poae</name>
    <dbReference type="NCBI Taxonomy" id="200451"/>
    <lineage>
        <taxon>Bacteria</taxon>
        <taxon>Pseudomonadati</taxon>
        <taxon>Pseudomonadota</taxon>
        <taxon>Gammaproteobacteria</taxon>
        <taxon>Pseudomonadales</taxon>
        <taxon>Pseudomonadaceae</taxon>
        <taxon>Pseudomonas</taxon>
    </lineage>
</organism>
<sequence>MQKQSGRPRQQELNERILNAAITLGRELGYEQVTVQMVADAAQVGRQSIYRRWPSKEEMMADALLLHASDVVNVRFSRLSESAEVNICGMFCEMAKLLGDDGVLTKEFLIAAQNQPALQQIYVEKIATPWIANISKFMDGINPSLDPSLLHTMATMIQSTFMYQLLIGQELDRAFCEKLAAVVCPQILRGF</sequence>